<keyword evidence="1" id="KW-0812">Transmembrane</keyword>
<dbReference type="KEGG" id="gfs:119634472"/>
<dbReference type="GeneID" id="119634472"/>
<name>A0A8U0WGL6_9MUSC</name>
<keyword evidence="1" id="KW-1133">Transmembrane helix</keyword>
<gene>
    <name evidence="3" type="primary">LOC119634472</name>
</gene>
<feature type="transmembrane region" description="Helical" evidence="1">
    <location>
        <begin position="38"/>
        <end position="59"/>
    </location>
</feature>
<protein>
    <submittedName>
        <fullName evidence="3">Uncharacterized protein LOC119634472</fullName>
    </submittedName>
</protein>
<dbReference type="RefSeq" id="XP_037884614.1">
    <property type="nucleotide sequence ID" value="XM_038028686.1"/>
</dbReference>
<keyword evidence="2" id="KW-1185">Reference proteome</keyword>
<accession>A0A8U0WGL6</accession>
<evidence type="ECO:0000313" key="2">
    <source>
        <dbReference type="Proteomes" id="UP000092443"/>
    </source>
</evidence>
<keyword evidence="1" id="KW-0472">Membrane</keyword>
<sequence length="142" mass="16350">MTLSCRTLYATKSESYLNSKYVTEDSLLSSIKKYDNKFIIVLILIVFCKLSDSLFFPIVKDFKHKLFGPYGRESDYNQYNTQYGYPYGSSYRNSPTTQYYPNNSGTKRGGRTYSDIARVVNGNPYAFVGSRPYPSQPFWPQG</sequence>
<reference evidence="3" key="1">
    <citation type="submission" date="2025-08" db="UniProtKB">
        <authorList>
            <consortium name="RefSeq"/>
        </authorList>
    </citation>
    <scope>IDENTIFICATION</scope>
    <source>
        <tissue evidence="3">Whole body pupa</tissue>
    </source>
</reference>
<organism evidence="2 3">
    <name type="scientific">Glossina fuscipes</name>
    <dbReference type="NCBI Taxonomy" id="7396"/>
    <lineage>
        <taxon>Eukaryota</taxon>
        <taxon>Metazoa</taxon>
        <taxon>Ecdysozoa</taxon>
        <taxon>Arthropoda</taxon>
        <taxon>Hexapoda</taxon>
        <taxon>Insecta</taxon>
        <taxon>Pterygota</taxon>
        <taxon>Neoptera</taxon>
        <taxon>Endopterygota</taxon>
        <taxon>Diptera</taxon>
        <taxon>Brachycera</taxon>
        <taxon>Muscomorpha</taxon>
        <taxon>Hippoboscoidea</taxon>
        <taxon>Glossinidae</taxon>
        <taxon>Glossina</taxon>
    </lineage>
</organism>
<dbReference type="Proteomes" id="UP000092443">
    <property type="component" value="Unplaced"/>
</dbReference>
<dbReference type="AlphaFoldDB" id="A0A8U0WGL6"/>
<evidence type="ECO:0000256" key="1">
    <source>
        <dbReference type="SAM" id="Phobius"/>
    </source>
</evidence>
<proteinExistence type="predicted"/>
<evidence type="ECO:0000313" key="3">
    <source>
        <dbReference type="RefSeq" id="XP_037884614.1"/>
    </source>
</evidence>